<keyword evidence="1" id="KW-0732">Signal</keyword>
<protein>
    <recommendedName>
        <fullName evidence="4">Secreted protein</fullName>
    </recommendedName>
</protein>
<organism evidence="2 3">
    <name type="scientific">Allokutzneria oryzae</name>
    <dbReference type="NCBI Taxonomy" id="1378989"/>
    <lineage>
        <taxon>Bacteria</taxon>
        <taxon>Bacillati</taxon>
        <taxon>Actinomycetota</taxon>
        <taxon>Actinomycetes</taxon>
        <taxon>Pseudonocardiales</taxon>
        <taxon>Pseudonocardiaceae</taxon>
        <taxon>Allokutzneria</taxon>
    </lineage>
</organism>
<name>A0ABV5ZU47_9PSEU</name>
<gene>
    <name evidence="2" type="ORF">ACFFQA_10770</name>
</gene>
<dbReference type="EMBL" id="JBHLZU010000009">
    <property type="protein sequence ID" value="MFB9904416.1"/>
    <property type="molecule type" value="Genomic_DNA"/>
</dbReference>
<evidence type="ECO:0000256" key="1">
    <source>
        <dbReference type="SAM" id="SignalP"/>
    </source>
</evidence>
<proteinExistence type="predicted"/>
<evidence type="ECO:0000313" key="3">
    <source>
        <dbReference type="Proteomes" id="UP001589693"/>
    </source>
</evidence>
<evidence type="ECO:0008006" key="4">
    <source>
        <dbReference type="Google" id="ProtNLM"/>
    </source>
</evidence>
<feature type="signal peptide" evidence="1">
    <location>
        <begin position="1"/>
        <end position="30"/>
    </location>
</feature>
<accession>A0ABV5ZU47</accession>
<feature type="chain" id="PRO_5045887317" description="Secreted protein" evidence="1">
    <location>
        <begin position="31"/>
        <end position="121"/>
    </location>
</feature>
<evidence type="ECO:0000313" key="2">
    <source>
        <dbReference type="EMBL" id="MFB9904416.1"/>
    </source>
</evidence>
<reference evidence="2 3" key="1">
    <citation type="submission" date="2024-09" db="EMBL/GenBank/DDBJ databases">
        <authorList>
            <person name="Sun Q."/>
            <person name="Mori K."/>
        </authorList>
    </citation>
    <scope>NUCLEOTIDE SEQUENCE [LARGE SCALE GENOMIC DNA]</scope>
    <source>
        <strain evidence="2 3">TBRC 7907</strain>
    </source>
</reference>
<dbReference type="Proteomes" id="UP001589693">
    <property type="component" value="Unassembled WGS sequence"/>
</dbReference>
<comment type="caution">
    <text evidence="2">The sequence shown here is derived from an EMBL/GenBank/DDBJ whole genome shotgun (WGS) entry which is preliminary data.</text>
</comment>
<sequence>MISVRLNAVLAAAAALAASTALVLPGQAAAATGELVQQRQNLDCGFTPSYVARDRGWPNAAHYKHCSHDGRSVYLKLHNNIKDGYFCSPAHQDHEASQLPLIDGFYEAMHAEVIGFGCAVG</sequence>
<keyword evidence="3" id="KW-1185">Reference proteome</keyword>
<dbReference type="RefSeq" id="WP_377851614.1">
    <property type="nucleotide sequence ID" value="NZ_JBHLZU010000009.1"/>
</dbReference>